<dbReference type="Proteomes" id="UP001500503">
    <property type="component" value="Unassembled WGS sequence"/>
</dbReference>
<protein>
    <submittedName>
        <fullName evidence="3">Uncharacterized protein</fullName>
    </submittedName>
</protein>
<evidence type="ECO:0000313" key="4">
    <source>
        <dbReference type="Proteomes" id="UP001500503"/>
    </source>
</evidence>
<keyword evidence="4" id="KW-1185">Reference proteome</keyword>
<evidence type="ECO:0000256" key="2">
    <source>
        <dbReference type="SAM" id="Phobius"/>
    </source>
</evidence>
<feature type="transmembrane region" description="Helical" evidence="2">
    <location>
        <begin position="65"/>
        <end position="83"/>
    </location>
</feature>
<proteinExistence type="predicted"/>
<gene>
    <name evidence="3" type="ORF">GCM10023191_026670</name>
</gene>
<sequence>MNFLKARLPVLLLWWAWMPVGAFLVWILLRYGLSGMGTWSQWWRLTVVQRMWLPGGSLSHATGLFWFWVAVGLIGTAVIAVTGDDGYATGFRASVPVATVAVIAAIGVLVVPFLRVVWDNDKDEGRYYNRATTWHITDGANPPASLGYLMRGARQGERGCSYRGAADVRGCVQVDKLSGIAAWEGRTSSYASAQQMMTHAASPAPKVDFWEDTLTYLYGAPPKPGGDSGPGIWTAVLDGSGKATPTYGIASWDGASNTVKVACRFAPGDFDRAFHGARGNSLPNWLGEKYPDLLWDDDDVWGYCQNGKPVIVIPVKRQVAFKNRSVMTAAGVLIVTGDHGVHAAYRRTVRAGDLPGPAYPESLTVLQREATEWAAGRKWRSRASFGFKPTVDDVQGSNTSEYLLRGPGNHLYYVTPLTPNASKSQAFIAYAVAPADAAADGRLNPMDLYVLPDGDPNVANLNALTNKATDAVRGVDPTFLNTGGRLEEFTPLGGDMWRVYGVRRGLTEFYVDLSITGRTSPRTVNVSSTPNPGGKTTPTVSGCGKPPAQLSNKELANCIGALGDELRRRNGSTP</sequence>
<keyword evidence="2" id="KW-0812">Transmembrane</keyword>
<organism evidence="3 4">
    <name type="scientific">Actinoallomurus oryzae</name>
    <dbReference type="NCBI Taxonomy" id="502180"/>
    <lineage>
        <taxon>Bacteria</taxon>
        <taxon>Bacillati</taxon>
        <taxon>Actinomycetota</taxon>
        <taxon>Actinomycetes</taxon>
        <taxon>Streptosporangiales</taxon>
        <taxon>Thermomonosporaceae</taxon>
        <taxon>Actinoallomurus</taxon>
    </lineage>
</organism>
<feature type="region of interest" description="Disordered" evidence="1">
    <location>
        <begin position="522"/>
        <end position="548"/>
    </location>
</feature>
<name>A0ABP8PTI7_9ACTN</name>
<reference evidence="4" key="1">
    <citation type="journal article" date="2019" name="Int. J. Syst. Evol. Microbiol.">
        <title>The Global Catalogue of Microorganisms (GCM) 10K type strain sequencing project: providing services to taxonomists for standard genome sequencing and annotation.</title>
        <authorList>
            <consortium name="The Broad Institute Genomics Platform"/>
            <consortium name="The Broad Institute Genome Sequencing Center for Infectious Disease"/>
            <person name="Wu L."/>
            <person name="Ma J."/>
        </authorList>
    </citation>
    <scope>NUCLEOTIDE SEQUENCE [LARGE SCALE GENOMIC DNA]</scope>
    <source>
        <strain evidence="4">JCM 17933</strain>
    </source>
</reference>
<feature type="transmembrane region" description="Helical" evidence="2">
    <location>
        <begin position="95"/>
        <end position="118"/>
    </location>
</feature>
<accession>A0ABP8PTI7</accession>
<dbReference type="RefSeq" id="WP_345462417.1">
    <property type="nucleotide sequence ID" value="NZ_BAABHF010000017.1"/>
</dbReference>
<dbReference type="EMBL" id="BAABHF010000017">
    <property type="protein sequence ID" value="GAA4491919.1"/>
    <property type="molecule type" value="Genomic_DNA"/>
</dbReference>
<evidence type="ECO:0000313" key="3">
    <source>
        <dbReference type="EMBL" id="GAA4491919.1"/>
    </source>
</evidence>
<keyword evidence="2" id="KW-0472">Membrane</keyword>
<evidence type="ECO:0000256" key="1">
    <source>
        <dbReference type="SAM" id="MobiDB-lite"/>
    </source>
</evidence>
<feature type="compositionally biased region" description="Polar residues" evidence="1">
    <location>
        <begin position="522"/>
        <end position="540"/>
    </location>
</feature>
<keyword evidence="2" id="KW-1133">Transmembrane helix</keyword>
<comment type="caution">
    <text evidence="3">The sequence shown here is derived from an EMBL/GenBank/DDBJ whole genome shotgun (WGS) entry which is preliminary data.</text>
</comment>
<feature type="transmembrane region" description="Helical" evidence="2">
    <location>
        <begin position="12"/>
        <end position="33"/>
    </location>
</feature>